<accession>A4X258</accession>
<dbReference type="KEGG" id="stp:Strop_0473"/>
<feature type="region of interest" description="Disordered" evidence="1">
    <location>
        <begin position="207"/>
        <end position="253"/>
    </location>
</feature>
<evidence type="ECO:0000313" key="2">
    <source>
        <dbReference type="EMBL" id="ABP52958.1"/>
    </source>
</evidence>
<name>A4X258_SALTO</name>
<feature type="region of interest" description="Disordered" evidence="1">
    <location>
        <begin position="171"/>
        <end position="193"/>
    </location>
</feature>
<protein>
    <submittedName>
        <fullName evidence="2">Uncharacterized protein</fullName>
    </submittedName>
</protein>
<sequence length="253" mass="27576">MALAPPEWILSLRLRTCAIRIEALIRQMRSQDAHMRRSQTDDRGGIMGDDWLVSENIDVNIQQLKDFAQAIQNELETNFRPSYQGGVLPMLQVQAPFGGGGMNEGRFFRGRHDESRLAVIRLLEDAMQGMVSLSTVSMSISADYLTEDALVEATNTDVLNAFSTVDGQQTLNNGVQQGDNEHGNSTDSLPPGAFGSTVTHLEQSVGLDGNTGEAPLMDQPETVGEGSGAYRIQGDDERMHGDEVTPPDVDLRG</sequence>
<dbReference type="EMBL" id="CP000667">
    <property type="protein sequence ID" value="ABP52958.1"/>
    <property type="molecule type" value="Genomic_DNA"/>
</dbReference>
<dbReference type="STRING" id="369723.Strop_0473"/>
<dbReference type="eggNOG" id="ENOG50321MC">
    <property type="taxonomic scope" value="Bacteria"/>
</dbReference>
<dbReference type="HOGENOM" id="CLU_1097904_0_0_11"/>
<evidence type="ECO:0000256" key="1">
    <source>
        <dbReference type="SAM" id="MobiDB-lite"/>
    </source>
</evidence>
<gene>
    <name evidence="2" type="ordered locus">Strop_0473</name>
</gene>
<proteinExistence type="predicted"/>
<keyword evidence="3" id="KW-1185">Reference proteome</keyword>
<reference evidence="3" key="1">
    <citation type="journal article" date="2007" name="Proc. Natl. Acad. Sci. U.S.A.">
        <title>Genome sequencing reveals complex secondary metabolome in the marine actinomycete Salinispora tropica.</title>
        <authorList>
            <person name="Udwary D.W."/>
            <person name="Zeigler L."/>
            <person name="Asolkar R.N."/>
            <person name="Singan V."/>
            <person name="Lapidus A."/>
            <person name="Fenical W."/>
            <person name="Jensen P.R."/>
            <person name="Moore B.S."/>
        </authorList>
    </citation>
    <scope>NUCLEOTIDE SEQUENCE [LARGE SCALE GENOMIC DNA]</scope>
    <source>
        <strain evidence="3">ATCC BAA-916 / DSM 44818 / CNB-440</strain>
    </source>
</reference>
<evidence type="ECO:0000313" key="3">
    <source>
        <dbReference type="Proteomes" id="UP000000235"/>
    </source>
</evidence>
<organism evidence="2 3">
    <name type="scientific">Salinispora tropica (strain ATCC BAA-916 / DSM 44818 / JCM 13857 / NBRC 105044 / CNB-440)</name>
    <dbReference type="NCBI Taxonomy" id="369723"/>
    <lineage>
        <taxon>Bacteria</taxon>
        <taxon>Bacillati</taxon>
        <taxon>Actinomycetota</taxon>
        <taxon>Actinomycetes</taxon>
        <taxon>Micromonosporales</taxon>
        <taxon>Micromonosporaceae</taxon>
        <taxon>Salinispora</taxon>
    </lineage>
</organism>
<dbReference type="AlphaFoldDB" id="A4X258"/>
<feature type="compositionally biased region" description="Basic and acidic residues" evidence="1">
    <location>
        <begin position="233"/>
        <end position="253"/>
    </location>
</feature>
<dbReference type="Proteomes" id="UP000000235">
    <property type="component" value="Chromosome"/>
</dbReference>